<feature type="transmembrane region" description="Helical" evidence="2">
    <location>
        <begin position="28"/>
        <end position="50"/>
    </location>
</feature>
<name>A0ABW6IE61_9CYAN</name>
<dbReference type="RefSeq" id="WP_377963354.1">
    <property type="nucleotide sequence ID" value="NZ_JBHZOL010000046.1"/>
</dbReference>
<feature type="compositionally biased region" description="Polar residues" evidence="1">
    <location>
        <begin position="1"/>
        <end position="11"/>
    </location>
</feature>
<gene>
    <name evidence="3" type="ORF">ACFVKH_06990</name>
</gene>
<reference evidence="3 4" key="1">
    <citation type="submission" date="2024-10" db="EMBL/GenBank/DDBJ databases">
        <authorList>
            <person name="Ratan Roy A."/>
            <person name="Morales Sandoval P.H."/>
            <person name="De Los Santos Villalobos S."/>
            <person name="Chakraborty S."/>
            <person name="Mukherjee J."/>
        </authorList>
    </citation>
    <scope>NUCLEOTIDE SEQUENCE [LARGE SCALE GENOMIC DNA]</scope>
    <source>
        <strain evidence="3 4">S1</strain>
    </source>
</reference>
<feature type="region of interest" description="Disordered" evidence="1">
    <location>
        <begin position="1"/>
        <end position="21"/>
    </location>
</feature>
<sequence>MPEDPQSNKPESSPEGDSADPNLITVDAGTVVFVIFLALLIPLVISGFLFQ</sequence>
<comment type="caution">
    <text evidence="3">The sequence shown here is derived from an EMBL/GenBank/DDBJ whole genome shotgun (WGS) entry which is preliminary data.</text>
</comment>
<keyword evidence="2" id="KW-0472">Membrane</keyword>
<evidence type="ECO:0000313" key="4">
    <source>
        <dbReference type="Proteomes" id="UP001600165"/>
    </source>
</evidence>
<keyword evidence="2" id="KW-1133">Transmembrane helix</keyword>
<protein>
    <submittedName>
        <fullName evidence="3">Uncharacterized protein</fullName>
    </submittedName>
</protein>
<keyword evidence="4" id="KW-1185">Reference proteome</keyword>
<organism evidence="3 4">
    <name type="scientific">Almyronema epifaneia S1</name>
    <dbReference type="NCBI Taxonomy" id="2991925"/>
    <lineage>
        <taxon>Bacteria</taxon>
        <taxon>Bacillati</taxon>
        <taxon>Cyanobacteriota</taxon>
        <taxon>Cyanophyceae</taxon>
        <taxon>Nodosilineales</taxon>
        <taxon>Nodosilineaceae</taxon>
        <taxon>Almyronema</taxon>
        <taxon>Almyronema epifaneia</taxon>
    </lineage>
</organism>
<evidence type="ECO:0000313" key="3">
    <source>
        <dbReference type="EMBL" id="MFE4106012.1"/>
    </source>
</evidence>
<dbReference type="Proteomes" id="UP001600165">
    <property type="component" value="Unassembled WGS sequence"/>
</dbReference>
<evidence type="ECO:0000256" key="1">
    <source>
        <dbReference type="SAM" id="MobiDB-lite"/>
    </source>
</evidence>
<keyword evidence="2" id="KW-0812">Transmembrane</keyword>
<dbReference type="EMBL" id="JBHZOL010000046">
    <property type="protein sequence ID" value="MFE4106012.1"/>
    <property type="molecule type" value="Genomic_DNA"/>
</dbReference>
<accession>A0ABW6IE61</accession>
<evidence type="ECO:0000256" key="2">
    <source>
        <dbReference type="SAM" id="Phobius"/>
    </source>
</evidence>
<proteinExistence type="predicted"/>